<reference evidence="1 2" key="1">
    <citation type="submission" date="2018-04" db="EMBL/GenBank/DDBJ databases">
        <authorList>
            <person name="Huttner S."/>
            <person name="Dainat J."/>
        </authorList>
    </citation>
    <scope>NUCLEOTIDE SEQUENCE [LARGE SCALE GENOMIC DNA]</scope>
</reference>
<proteinExistence type="predicted"/>
<dbReference type="EMBL" id="OUUZ01000001">
    <property type="protein sequence ID" value="SPQ18106.1"/>
    <property type="molecule type" value="Genomic_DNA"/>
</dbReference>
<protein>
    <submittedName>
        <fullName evidence="1">8d110fc9-e604-4ae2-9c34-bc0bee07c13c</fullName>
    </submittedName>
</protein>
<gene>
    <name evidence="1" type="ORF">TT172_LOCUS525</name>
</gene>
<name>A0A446B6H2_9PEZI</name>
<dbReference type="AlphaFoldDB" id="A0A446B6H2"/>
<organism evidence="1 2">
    <name type="scientific">Thermothielavioides terrestris</name>
    <dbReference type="NCBI Taxonomy" id="2587410"/>
    <lineage>
        <taxon>Eukaryota</taxon>
        <taxon>Fungi</taxon>
        <taxon>Dikarya</taxon>
        <taxon>Ascomycota</taxon>
        <taxon>Pezizomycotina</taxon>
        <taxon>Sordariomycetes</taxon>
        <taxon>Sordariomycetidae</taxon>
        <taxon>Sordariales</taxon>
        <taxon>Chaetomiaceae</taxon>
        <taxon>Thermothielavioides</taxon>
    </lineage>
</organism>
<evidence type="ECO:0000313" key="2">
    <source>
        <dbReference type="Proteomes" id="UP000289323"/>
    </source>
</evidence>
<dbReference type="Proteomes" id="UP000289323">
    <property type="component" value="Unassembled WGS sequence"/>
</dbReference>
<evidence type="ECO:0000313" key="1">
    <source>
        <dbReference type="EMBL" id="SPQ18106.1"/>
    </source>
</evidence>
<accession>A0A446B6H2</accession>
<sequence length="19" mass="2468">MRYDNKEFVEEYEKVYPID</sequence>